<proteinExistence type="predicted"/>
<organism evidence="2 3">
    <name type="scientific">Caenorhabditis auriculariae</name>
    <dbReference type="NCBI Taxonomy" id="2777116"/>
    <lineage>
        <taxon>Eukaryota</taxon>
        <taxon>Metazoa</taxon>
        <taxon>Ecdysozoa</taxon>
        <taxon>Nematoda</taxon>
        <taxon>Chromadorea</taxon>
        <taxon>Rhabditida</taxon>
        <taxon>Rhabditina</taxon>
        <taxon>Rhabditomorpha</taxon>
        <taxon>Rhabditoidea</taxon>
        <taxon>Rhabditidae</taxon>
        <taxon>Peloderinae</taxon>
        <taxon>Caenorhabditis</taxon>
    </lineage>
</organism>
<reference evidence="2" key="1">
    <citation type="submission" date="2020-10" db="EMBL/GenBank/DDBJ databases">
        <authorList>
            <person name="Kikuchi T."/>
        </authorList>
    </citation>
    <scope>NUCLEOTIDE SEQUENCE</scope>
    <source>
        <strain evidence="2">NKZ352</strain>
    </source>
</reference>
<dbReference type="Proteomes" id="UP000835052">
    <property type="component" value="Unassembled WGS sequence"/>
</dbReference>
<accession>A0A8S1HES7</accession>
<dbReference type="GO" id="GO:0004725">
    <property type="term" value="F:protein tyrosine phosphatase activity"/>
    <property type="evidence" value="ECO:0007669"/>
    <property type="project" value="TreeGrafter"/>
</dbReference>
<dbReference type="GO" id="GO:0110032">
    <property type="term" value="P:positive regulation of G2/MI transition of meiotic cell cycle"/>
    <property type="evidence" value="ECO:0007669"/>
    <property type="project" value="TreeGrafter"/>
</dbReference>
<dbReference type="GO" id="GO:0005737">
    <property type="term" value="C:cytoplasm"/>
    <property type="evidence" value="ECO:0007669"/>
    <property type="project" value="TreeGrafter"/>
</dbReference>
<gene>
    <name evidence="2" type="ORF">CAUJ_LOCUS10892</name>
</gene>
<protein>
    <submittedName>
        <fullName evidence="2">Uncharacterized protein</fullName>
    </submittedName>
</protein>
<name>A0A8S1HES7_9PELO</name>
<comment type="caution">
    <text evidence="2">The sequence shown here is derived from an EMBL/GenBank/DDBJ whole genome shotgun (WGS) entry which is preliminary data.</text>
</comment>
<feature type="compositionally biased region" description="Basic and acidic residues" evidence="1">
    <location>
        <begin position="121"/>
        <end position="130"/>
    </location>
</feature>
<sequence>MRGPTLAKSLRKLDSTYSNKNRQAGLRFPQIYLLDRGYRNFWKYLQFRDLCEPCGYTPMDSPYHKRELASYRQHRRSRSTSVRPARSVFDRARREPTEVIINRVKLVSIEEVQTPGFFDRKSKNAHHGDFAHSPNHAARTPWAETPRVRLHFGDEESAVSPFH</sequence>
<keyword evidence="3" id="KW-1185">Reference proteome</keyword>
<evidence type="ECO:0000256" key="1">
    <source>
        <dbReference type="SAM" id="MobiDB-lite"/>
    </source>
</evidence>
<dbReference type="AlphaFoldDB" id="A0A8S1HES7"/>
<feature type="region of interest" description="Disordered" evidence="1">
    <location>
        <begin position="121"/>
        <end position="142"/>
    </location>
</feature>
<dbReference type="SUPFAM" id="SSF52821">
    <property type="entry name" value="Rhodanese/Cell cycle control phosphatase"/>
    <property type="match status" value="1"/>
</dbReference>
<dbReference type="GO" id="GO:0005634">
    <property type="term" value="C:nucleus"/>
    <property type="evidence" value="ECO:0007669"/>
    <property type="project" value="TreeGrafter"/>
</dbReference>
<dbReference type="GO" id="GO:0010971">
    <property type="term" value="P:positive regulation of G2/M transition of mitotic cell cycle"/>
    <property type="evidence" value="ECO:0007669"/>
    <property type="project" value="TreeGrafter"/>
</dbReference>
<dbReference type="OrthoDB" id="26523at2759"/>
<dbReference type="EMBL" id="CAJGYM010000049">
    <property type="protein sequence ID" value="CAD6194973.1"/>
    <property type="molecule type" value="Genomic_DNA"/>
</dbReference>
<dbReference type="GO" id="GO:0000086">
    <property type="term" value="P:G2/M transition of mitotic cell cycle"/>
    <property type="evidence" value="ECO:0007669"/>
    <property type="project" value="TreeGrafter"/>
</dbReference>
<dbReference type="InterPro" id="IPR036873">
    <property type="entry name" value="Rhodanese-like_dom_sf"/>
</dbReference>
<evidence type="ECO:0000313" key="3">
    <source>
        <dbReference type="Proteomes" id="UP000835052"/>
    </source>
</evidence>
<evidence type="ECO:0000313" key="2">
    <source>
        <dbReference type="EMBL" id="CAD6194973.1"/>
    </source>
</evidence>
<dbReference type="PANTHER" id="PTHR10828:SF74">
    <property type="entry name" value="M-PHASE INDUCER PHOSPHATASE"/>
    <property type="match status" value="1"/>
</dbReference>
<dbReference type="Gene3D" id="3.40.250.10">
    <property type="entry name" value="Rhodanese-like domain"/>
    <property type="match status" value="1"/>
</dbReference>
<dbReference type="PANTHER" id="PTHR10828">
    <property type="entry name" value="M-PHASE INDUCER PHOSPHATASE DUAL SPECIFICITY PHOSPHATASE CDC25"/>
    <property type="match status" value="1"/>
</dbReference>